<organism evidence="1 2">
    <name type="scientific">candidate division WOR_3 bacterium SM23_60</name>
    <dbReference type="NCBI Taxonomy" id="1703780"/>
    <lineage>
        <taxon>Bacteria</taxon>
        <taxon>Bacteria division WOR-3</taxon>
    </lineage>
</organism>
<evidence type="ECO:0000313" key="1">
    <source>
        <dbReference type="EMBL" id="KPK73167.1"/>
    </source>
</evidence>
<dbReference type="AlphaFoldDB" id="A0A0S8GJL8"/>
<accession>A0A0S8GJL8</accession>
<reference evidence="1 2" key="1">
    <citation type="journal article" date="2015" name="Microbiome">
        <title>Genomic resolution of linkages in carbon, nitrogen, and sulfur cycling among widespread estuary sediment bacteria.</title>
        <authorList>
            <person name="Baker B.J."/>
            <person name="Lazar C.S."/>
            <person name="Teske A.P."/>
            <person name="Dick G.J."/>
        </authorList>
    </citation>
    <scope>NUCLEOTIDE SEQUENCE [LARGE SCALE GENOMIC DNA]</scope>
    <source>
        <strain evidence="1">SM23_60</strain>
    </source>
</reference>
<evidence type="ECO:0008006" key="3">
    <source>
        <dbReference type="Google" id="ProtNLM"/>
    </source>
</evidence>
<dbReference type="EMBL" id="LJUO01000014">
    <property type="protein sequence ID" value="KPK73167.1"/>
    <property type="molecule type" value="Genomic_DNA"/>
</dbReference>
<proteinExistence type="predicted"/>
<gene>
    <name evidence="1" type="ORF">AMJ87_02560</name>
</gene>
<evidence type="ECO:0000313" key="2">
    <source>
        <dbReference type="Proteomes" id="UP000051096"/>
    </source>
</evidence>
<name>A0A0S8GJL8_UNCW3</name>
<sequence length="236" mass="26475">MLLIVIAAFESLYFPHSLFLDNGLNPAFSQQRISLAAYGCLHFGMADARTYRVHARMNGWNVSAVSFGNDSYRENVVSGGASFLVSRTLRAGFNIAMLNYWIQDYCNRVRYSMTAGFHVLEKNISIDGWIAHLNKPQFNGFDEIPVVYSMELRYAPTGRVSLIGAVRGTESALPFYNFGFTYAPVQCVLFGLGANTDPVFLEYVVQIGTGRMRFDYAGKTHQYLGLSHFIGLHYTP</sequence>
<comment type="caution">
    <text evidence="1">The sequence shown here is derived from an EMBL/GenBank/DDBJ whole genome shotgun (WGS) entry which is preliminary data.</text>
</comment>
<dbReference type="Proteomes" id="UP000051096">
    <property type="component" value="Unassembled WGS sequence"/>
</dbReference>
<protein>
    <recommendedName>
        <fullName evidence="3">Outer membrane protein beta-barrel domain-containing protein</fullName>
    </recommendedName>
</protein>